<organism evidence="5">
    <name type="scientific">Methylotuvimicrobium alcaliphilum (strain DSM 19304 / NCIMB 14124 / VKM B-2133 / 20Z)</name>
    <name type="common">Methylomicrobium alcaliphilum</name>
    <dbReference type="NCBI Taxonomy" id="1091494"/>
    <lineage>
        <taxon>Bacteria</taxon>
        <taxon>Pseudomonadati</taxon>
        <taxon>Pseudomonadota</taxon>
        <taxon>Gammaproteobacteria</taxon>
        <taxon>Methylococcales</taxon>
        <taxon>Methylococcaceae</taxon>
        <taxon>Methylotuvimicrobium</taxon>
    </lineage>
</organism>
<dbReference type="EMBL" id="FO082060">
    <property type="protein sequence ID" value="CCE23109.1"/>
    <property type="molecule type" value="Genomic_DNA"/>
</dbReference>
<evidence type="ECO:0000313" key="5">
    <source>
        <dbReference type="Proteomes" id="UP000008315"/>
    </source>
</evidence>
<dbReference type="KEGG" id="mah:MEALZ_p0017"/>
<evidence type="ECO:0000313" key="3">
    <source>
        <dbReference type="EMBL" id="CCE23109.1"/>
    </source>
</evidence>
<keyword evidence="5" id="KW-1185">Reference proteome</keyword>
<proteinExistence type="predicted"/>
<dbReference type="NCBIfam" id="NF033517">
    <property type="entry name" value="transpos_IS66"/>
    <property type="match status" value="1"/>
</dbReference>
<dbReference type="InterPro" id="IPR004291">
    <property type="entry name" value="Transposase_IS66_central"/>
</dbReference>
<dbReference type="PANTHER" id="PTHR33678">
    <property type="entry name" value="BLL1576 PROTEIN"/>
    <property type="match status" value="1"/>
</dbReference>
<sequence>MTLSDRDLSQMDTDYLDDLPEGELRPLSKQLLADLKEARERLKQSPDTSSRPPSSREPWQSNQSSAEPSEEAPATDDLSALDSSESSSDDLPSQDSATPPAATGDSGKPKKAGRQVGSPGYSRNLTLPVTRTIEHRPDCCAACRQSFADNTDYRPWNARFELELEIGNAESPKLQIEHSRHDYFSATCPCGHQTLAEPGRGADEDGWSVALSEWHLCGPRLVSFLVYLSLSLRASRRRIQAYLRDWLGIYLSTSTINQCIHEAGRAVAPVVDEQLIAELKAAGLLHIDETPWKEAGQLFWLWVFVSAQTVIYQVGKRHRLVVNQLLGEAFCGLLMTDGYSVYRIFPRRLRCWAHLVRKARALYQCLDSEGQAFGEALLLAMILLMRNIHRLRESPPDAESLWAQNQQLLTLLRSLCETHRDIAHVDSRQLAGEFLNDWEAIVRVVETPAHPLTNNVAERSLRHWVLLRKITFGSRTAQGSRVVALLASVIDTARLRDLNPWEFIAQTLAERRKNQPVPRLPMPVLA</sequence>
<feature type="compositionally biased region" description="Basic and acidic residues" evidence="1">
    <location>
        <begin position="34"/>
        <end position="44"/>
    </location>
</feature>
<feature type="compositionally biased region" description="Low complexity" evidence="1">
    <location>
        <begin position="76"/>
        <end position="96"/>
    </location>
</feature>
<dbReference type="AlphaFoldDB" id="G4T4H1"/>
<feature type="region of interest" description="Disordered" evidence="1">
    <location>
        <begin position="1"/>
        <end position="128"/>
    </location>
</feature>
<feature type="domain" description="Transposase IS66 central" evidence="2">
    <location>
        <begin position="217"/>
        <end position="480"/>
    </location>
</feature>
<gene>
    <name evidence="3" type="ordered locus">MEALZ_1421</name>
    <name evidence="4" type="ordered locus">MEALZ_p0017</name>
</gene>
<feature type="compositionally biased region" description="Low complexity" evidence="1">
    <location>
        <begin position="45"/>
        <end position="61"/>
    </location>
</feature>
<geneLocation type="plasmid" evidence="4 5">
    <name>MEALZ_p</name>
</geneLocation>
<dbReference type="Proteomes" id="UP000008315">
    <property type="component" value="Plasmid MEALZ_p"/>
</dbReference>
<keyword evidence="4" id="KW-0614">Plasmid</keyword>
<reference evidence="3 5" key="2">
    <citation type="journal article" date="2012" name="J. Bacteriol.">
        <title>Genome sequence of the haloalkaliphilic methanotrophic bacterium Methylomicrobium alcaliphilum 20Z.</title>
        <authorList>
            <person name="Vuilleumier S."/>
            <person name="Khmelenina V.N."/>
            <person name="Bringel F."/>
            <person name="Reshetnikov A.S."/>
            <person name="Lajus A."/>
            <person name="Mangenot S."/>
            <person name="Rouy Z."/>
            <person name="Op den Camp H.J."/>
            <person name="Jetten M.S."/>
            <person name="Dispirito A.A."/>
            <person name="Dunfield P."/>
            <person name="Klotz M.G."/>
            <person name="Semrau J.D."/>
            <person name="Stein L.Y."/>
            <person name="Barbe V."/>
            <person name="Medigue C."/>
            <person name="Trotsenko Y.A."/>
            <person name="Kalyuzhnaya M.G."/>
        </authorList>
    </citation>
    <scope>NUCLEOTIDE SEQUENCE [LARGE SCALE GENOMIC DNA]</scope>
    <source>
        <strain evidence="3">20Z</strain>
        <strain evidence="5">DSM 19304 / NCIMB 14124 / VKM B-2133 / 20Z</strain>
    </source>
</reference>
<dbReference type="HOGENOM" id="CLU_039294_0_1_6"/>
<name>G4T4H1_META2</name>
<evidence type="ECO:0000313" key="4">
    <source>
        <dbReference type="EMBL" id="CCE25727.1"/>
    </source>
</evidence>
<dbReference type="STRING" id="1091494.MEALZ_1421"/>
<accession>G4T4H1</accession>
<dbReference type="RefSeq" id="WP_014133085.1">
    <property type="nucleotide sequence ID" value="NC_016108.1"/>
</dbReference>
<dbReference type="KEGG" id="mah:MEALZ_1421"/>
<reference evidence="4" key="1">
    <citation type="submission" date="2011-10" db="EMBL/GenBank/DDBJ databases">
        <authorList>
            <person name="Genoscope - CEA"/>
        </authorList>
    </citation>
    <scope>NUCLEOTIDE SEQUENCE</scope>
    <source>
        <strain evidence="4">20Z</strain>
        <plasmid evidence="4">MEALZ_p</plasmid>
    </source>
</reference>
<dbReference type="InterPro" id="IPR052344">
    <property type="entry name" value="Transposase-related"/>
</dbReference>
<protein>
    <submittedName>
        <fullName evidence="3 4">Transposase</fullName>
    </submittedName>
</protein>
<dbReference type="Pfam" id="PF03050">
    <property type="entry name" value="DDE_Tnp_IS66"/>
    <property type="match status" value="1"/>
</dbReference>
<evidence type="ECO:0000256" key="1">
    <source>
        <dbReference type="SAM" id="MobiDB-lite"/>
    </source>
</evidence>
<evidence type="ECO:0000259" key="2">
    <source>
        <dbReference type="Pfam" id="PF03050"/>
    </source>
</evidence>
<dbReference type="Proteomes" id="UP000008315">
    <property type="component" value="Chromosome"/>
</dbReference>
<dbReference type="PANTHER" id="PTHR33678:SF2">
    <property type="match status" value="1"/>
</dbReference>
<dbReference type="EMBL" id="FO082061">
    <property type="protein sequence ID" value="CCE25727.1"/>
    <property type="molecule type" value="Genomic_DNA"/>
</dbReference>